<evidence type="ECO:0000256" key="20">
    <source>
        <dbReference type="ARBA" id="ARBA00031013"/>
    </source>
</evidence>
<dbReference type="Pfam" id="PF13516">
    <property type="entry name" value="LRR_6"/>
    <property type="match status" value="1"/>
</dbReference>
<evidence type="ECO:0000256" key="7">
    <source>
        <dbReference type="ARBA" id="ARBA00022525"/>
    </source>
</evidence>
<evidence type="ECO:0000256" key="18">
    <source>
        <dbReference type="ARBA" id="ARBA00023198"/>
    </source>
</evidence>
<keyword evidence="22" id="KW-1185">Reference proteome</keyword>
<dbReference type="RefSeq" id="XP_029297376.1">
    <property type="nucleotide sequence ID" value="XM_029441516.1"/>
</dbReference>
<keyword evidence="11 21" id="KW-0732">Signal</keyword>
<dbReference type="Gene3D" id="3.80.10.10">
    <property type="entry name" value="Ribonuclease Inhibitor"/>
    <property type="match status" value="1"/>
</dbReference>
<evidence type="ECO:0000256" key="21">
    <source>
        <dbReference type="SAM" id="SignalP"/>
    </source>
</evidence>
<dbReference type="GO" id="GO:0045087">
    <property type="term" value="P:innate immune response"/>
    <property type="evidence" value="ECO:0007669"/>
    <property type="project" value="UniProtKB-KW"/>
</dbReference>
<keyword evidence="10" id="KW-0336">GPI-anchor</keyword>
<dbReference type="KEGG" id="cgob:115014553"/>
<keyword evidence="14" id="KW-0333">Golgi apparatus</keyword>
<dbReference type="PROSITE" id="PS51450">
    <property type="entry name" value="LRR"/>
    <property type="match status" value="1"/>
</dbReference>
<dbReference type="Proteomes" id="UP000504630">
    <property type="component" value="Chromosome 10"/>
</dbReference>
<evidence type="ECO:0000256" key="13">
    <source>
        <dbReference type="ARBA" id="ARBA00022859"/>
    </source>
</evidence>
<evidence type="ECO:0000256" key="19">
    <source>
        <dbReference type="ARBA" id="ARBA00023288"/>
    </source>
</evidence>
<feature type="signal peptide" evidence="21">
    <location>
        <begin position="1"/>
        <end position="22"/>
    </location>
</feature>
<protein>
    <recommendedName>
        <fullName evidence="5">Monocyte differentiation antigen CD14</fullName>
    </recommendedName>
    <alternativeName>
        <fullName evidence="20">Myeloid cell-specific leucine-rich glycoprotein</fullName>
    </alternativeName>
</protein>
<evidence type="ECO:0000256" key="6">
    <source>
        <dbReference type="ARBA" id="ARBA00022475"/>
    </source>
</evidence>
<keyword evidence="12" id="KW-0677">Repeat</keyword>
<keyword evidence="19" id="KW-0449">Lipoprotein</keyword>
<dbReference type="OrthoDB" id="676979at2759"/>
<dbReference type="GeneID" id="115014553"/>
<dbReference type="PANTHER" id="PTHR10630">
    <property type="entry name" value="MONOCYTE DIFFERENTIATION ANTIGEN CD14"/>
    <property type="match status" value="1"/>
</dbReference>
<gene>
    <name evidence="23" type="primary">LOC115014553</name>
</gene>
<dbReference type="PANTHER" id="PTHR10630:SF3">
    <property type="entry name" value="MONOCYTE DIFFERENTIATION ANTIGEN CD14"/>
    <property type="match status" value="1"/>
</dbReference>
<dbReference type="InParanoid" id="A0A6J2QIC4"/>
<evidence type="ECO:0000256" key="4">
    <source>
        <dbReference type="ARBA" id="ARBA00004613"/>
    </source>
</evidence>
<dbReference type="AlphaFoldDB" id="A0A6J2QIC4"/>
<dbReference type="GO" id="GO:0001530">
    <property type="term" value="F:lipopolysaccharide binding"/>
    <property type="evidence" value="ECO:0007669"/>
    <property type="project" value="TreeGrafter"/>
</dbReference>
<evidence type="ECO:0000256" key="10">
    <source>
        <dbReference type="ARBA" id="ARBA00022622"/>
    </source>
</evidence>
<keyword evidence="7" id="KW-0964">Secreted</keyword>
<dbReference type="InterPro" id="IPR016337">
    <property type="entry name" value="Monocyte_diff_Ag_CD14"/>
</dbReference>
<dbReference type="GO" id="GO:0034142">
    <property type="term" value="P:toll-like receptor 4 signaling pathway"/>
    <property type="evidence" value="ECO:0007669"/>
    <property type="project" value="TreeGrafter"/>
</dbReference>
<dbReference type="GO" id="GO:0045121">
    <property type="term" value="C:membrane raft"/>
    <property type="evidence" value="ECO:0007669"/>
    <property type="project" value="UniProtKB-SubCell"/>
</dbReference>
<evidence type="ECO:0000256" key="16">
    <source>
        <dbReference type="ARBA" id="ARBA00023157"/>
    </source>
</evidence>
<reference evidence="23" key="1">
    <citation type="submission" date="2025-08" db="UniProtKB">
        <authorList>
            <consortium name="RefSeq"/>
        </authorList>
    </citation>
    <scope>IDENTIFICATION</scope>
</reference>
<evidence type="ECO:0000256" key="1">
    <source>
        <dbReference type="ARBA" id="ARBA00004285"/>
    </source>
</evidence>
<comment type="subcellular location">
    <subcellularLocation>
        <location evidence="3">Cell membrane</location>
        <topology evidence="3">Lipid-anchor</topology>
        <topology evidence="3">GPI-anchor</topology>
    </subcellularLocation>
    <subcellularLocation>
        <location evidence="2">Golgi apparatus</location>
    </subcellularLocation>
    <subcellularLocation>
        <location evidence="1">Membrane raft</location>
    </subcellularLocation>
    <subcellularLocation>
        <location evidence="4">Secreted</location>
    </subcellularLocation>
</comment>
<dbReference type="InterPro" id="IPR032675">
    <property type="entry name" value="LRR_dom_sf"/>
</dbReference>
<evidence type="ECO:0000256" key="11">
    <source>
        <dbReference type="ARBA" id="ARBA00022729"/>
    </source>
</evidence>
<evidence type="ECO:0000256" key="5">
    <source>
        <dbReference type="ARBA" id="ARBA00020237"/>
    </source>
</evidence>
<dbReference type="InterPro" id="IPR001611">
    <property type="entry name" value="Leu-rich_rpt"/>
</dbReference>
<dbReference type="GO" id="GO:0046696">
    <property type="term" value="C:lipopolysaccharide receptor complex"/>
    <property type="evidence" value="ECO:0007669"/>
    <property type="project" value="TreeGrafter"/>
</dbReference>
<keyword evidence="15" id="KW-0472">Membrane</keyword>
<keyword evidence="16" id="KW-1015">Disulfide bond</keyword>
<keyword evidence="18" id="KW-0395">Inflammatory response</keyword>
<accession>A0A6J2QIC4</accession>
<name>A0A6J2QIC4_COTGO</name>
<keyword evidence="17" id="KW-0325">Glycoprotein</keyword>
<keyword evidence="8" id="KW-0399">Innate immunity</keyword>
<evidence type="ECO:0000313" key="23">
    <source>
        <dbReference type="RefSeq" id="XP_029297376.1"/>
    </source>
</evidence>
<dbReference type="GO" id="GO:0005794">
    <property type="term" value="C:Golgi apparatus"/>
    <property type="evidence" value="ECO:0007669"/>
    <property type="project" value="UniProtKB-SubCell"/>
</dbReference>
<evidence type="ECO:0000256" key="8">
    <source>
        <dbReference type="ARBA" id="ARBA00022588"/>
    </source>
</evidence>
<dbReference type="SMART" id="SM00364">
    <property type="entry name" value="LRR_BAC"/>
    <property type="match status" value="3"/>
</dbReference>
<feature type="chain" id="PRO_5026872585" description="Monocyte differentiation antigen CD14" evidence="21">
    <location>
        <begin position="23"/>
        <end position="450"/>
    </location>
</feature>
<proteinExistence type="predicted"/>
<evidence type="ECO:0000313" key="22">
    <source>
        <dbReference type="Proteomes" id="UP000504630"/>
    </source>
</evidence>
<dbReference type="GO" id="GO:0005576">
    <property type="term" value="C:extracellular region"/>
    <property type="evidence" value="ECO:0007669"/>
    <property type="project" value="UniProtKB-SubCell"/>
</dbReference>
<keyword evidence="9" id="KW-0433">Leucine-rich repeat</keyword>
<evidence type="ECO:0000256" key="17">
    <source>
        <dbReference type="ARBA" id="ARBA00023180"/>
    </source>
</evidence>
<dbReference type="SUPFAM" id="SSF52058">
    <property type="entry name" value="L domain-like"/>
    <property type="match status" value="1"/>
</dbReference>
<evidence type="ECO:0000256" key="9">
    <source>
        <dbReference type="ARBA" id="ARBA00022614"/>
    </source>
</evidence>
<evidence type="ECO:0000256" key="3">
    <source>
        <dbReference type="ARBA" id="ARBA00004609"/>
    </source>
</evidence>
<dbReference type="GO" id="GO:0009897">
    <property type="term" value="C:external side of plasma membrane"/>
    <property type="evidence" value="ECO:0007669"/>
    <property type="project" value="TreeGrafter"/>
</dbReference>
<keyword evidence="13" id="KW-0391">Immunity</keyword>
<evidence type="ECO:0000256" key="14">
    <source>
        <dbReference type="ARBA" id="ARBA00023034"/>
    </source>
</evidence>
<sequence length="450" mass="49895">MTLNQTLIVALLLGLTVTSGAATSLCVSDMTRCVCNVMAILNPPSLECFFASELELRDGKLGVGLSEMHIFDIDPTSIQFFHMDKLIFYNVTISSSFISEVIPLLSQLNLNKMNIISSTLEVAQPLEYPELKEASTIKSLLLEDVTVDPSLLQPSFQALHRWLFGSLESLVLVRSGPVQIDCNWAGRVENLTRLDLSENLISFTSLQNILHCSSLSFKYLKSLRLRLSNLTSLQSLCTLLSLTPALTELDVSRNNFSTIHYPHCFQVTPLRMLNLSHSGITEINSLLNTSLEELDLSFNSLEVFNDPPQTLKKLNLSNNRLIRLSSLNNLFQLQELKVDSNQLTVLINETAGVSLSTLEKLVFLHAGRNPYQCHSALNETIVFLDNAGSVFVEDYPEEFLCASPVDLQGTQIMNLSPETSVKPTSGTQCGGSPLCLTLFMSLLLCLIYFC</sequence>
<evidence type="ECO:0000256" key="2">
    <source>
        <dbReference type="ARBA" id="ARBA00004555"/>
    </source>
</evidence>
<organism evidence="22 23">
    <name type="scientific">Cottoperca gobio</name>
    <name type="common">Frogmouth</name>
    <name type="synonym">Aphritis gobio</name>
    <dbReference type="NCBI Taxonomy" id="56716"/>
    <lineage>
        <taxon>Eukaryota</taxon>
        <taxon>Metazoa</taxon>
        <taxon>Chordata</taxon>
        <taxon>Craniata</taxon>
        <taxon>Vertebrata</taxon>
        <taxon>Euteleostomi</taxon>
        <taxon>Actinopterygii</taxon>
        <taxon>Neopterygii</taxon>
        <taxon>Teleostei</taxon>
        <taxon>Neoteleostei</taxon>
        <taxon>Acanthomorphata</taxon>
        <taxon>Eupercaria</taxon>
        <taxon>Perciformes</taxon>
        <taxon>Notothenioidei</taxon>
        <taxon>Bovichtidae</taxon>
        <taxon>Cottoperca</taxon>
    </lineage>
</organism>
<dbReference type="GO" id="GO:0071222">
    <property type="term" value="P:cellular response to lipopolysaccharide"/>
    <property type="evidence" value="ECO:0007669"/>
    <property type="project" value="TreeGrafter"/>
</dbReference>
<dbReference type="GO" id="GO:0006954">
    <property type="term" value="P:inflammatory response"/>
    <property type="evidence" value="ECO:0007669"/>
    <property type="project" value="UniProtKB-KW"/>
</dbReference>
<evidence type="ECO:0000256" key="15">
    <source>
        <dbReference type="ARBA" id="ARBA00023136"/>
    </source>
</evidence>
<evidence type="ECO:0000256" key="12">
    <source>
        <dbReference type="ARBA" id="ARBA00022737"/>
    </source>
</evidence>
<keyword evidence="6" id="KW-1003">Cell membrane</keyword>
<dbReference type="GO" id="GO:0001819">
    <property type="term" value="P:positive regulation of cytokine production"/>
    <property type="evidence" value="ECO:0007669"/>
    <property type="project" value="TreeGrafter"/>
</dbReference>